<dbReference type="AlphaFoldDB" id="A0A5C8KKV2"/>
<evidence type="ECO:0000259" key="6">
    <source>
        <dbReference type="PROSITE" id="PS50887"/>
    </source>
</evidence>
<dbReference type="InterPro" id="IPR000160">
    <property type="entry name" value="GGDEF_dom"/>
</dbReference>
<dbReference type="PANTHER" id="PTHR45138:SF9">
    <property type="entry name" value="DIGUANYLATE CYCLASE DGCM-RELATED"/>
    <property type="match status" value="1"/>
</dbReference>
<feature type="domain" description="Cyclic nucleotide-binding" evidence="5">
    <location>
        <begin position="40"/>
        <end position="130"/>
    </location>
</feature>
<organism evidence="7 8">
    <name type="scientific">Alkalisalibacterium limincola</name>
    <dbReference type="NCBI Taxonomy" id="2699169"/>
    <lineage>
        <taxon>Bacteria</taxon>
        <taxon>Pseudomonadati</taxon>
        <taxon>Pseudomonadota</taxon>
        <taxon>Gammaproteobacteria</taxon>
        <taxon>Lysobacterales</taxon>
        <taxon>Lysobacteraceae</taxon>
        <taxon>Alkalisalibacterium</taxon>
    </lineage>
</organism>
<dbReference type="SUPFAM" id="SSF51206">
    <property type="entry name" value="cAMP-binding domain-like"/>
    <property type="match status" value="1"/>
</dbReference>
<evidence type="ECO:0000259" key="5">
    <source>
        <dbReference type="PROSITE" id="PS50042"/>
    </source>
</evidence>
<dbReference type="OrthoDB" id="9803824at2"/>
<dbReference type="Gene3D" id="2.60.120.10">
    <property type="entry name" value="Jelly Rolls"/>
    <property type="match status" value="1"/>
</dbReference>
<dbReference type="RefSeq" id="WP_147892240.1">
    <property type="nucleotide sequence ID" value="NZ_VRTS01000008.1"/>
</dbReference>
<dbReference type="PROSITE" id="PS50887">
    <property type="entry name" value="GGDEF"/>
    <property type="match status" value="1"/>
</dbReference>
<comment type="catalytic activity">
    <reaction evidence="3">
        <text>2 GTP = 3',3'-c-di-GMP + 2 diphosphate</text>
        <dbReference type="Rhea" id="RHEA:24898"/>
        <dbReference type="ChEBI" id="CHEBI:33019"/>
        <dbReference type="ChEBI" id="CHEBI:37565"/>
        <dbReference type="ChEBI" id="CHEBI:58805"/>
        <dbReference type="EC" id="2.7.7.65"/>
    </reaction>
</comment>
<dbReference type="SUPFAM" id="SSF55073">
    <property type="entry name" value="Nucleotide cyclase"/>
    <property type="match status" value="1"/>
</dbReference>
<dbReference type="EMBL" id="VRTS01000008">
    <property type="protein sequence ID" value="TXK60781.1"/>
    <property type="molecule type" value="Genomic_DNA"/>
</dbReference>
<dbReference type="CDD" id="cd00038">
    <property type="entry name" value="CAP_ED"/>
    <property type="match status" value="1"/>
</dbReference>
<dbReference type="Pfam" id="PF00027">
    <property type="entry name" value="cNMP_binding"/>
    <property type="match status" value="1"/>
</dbReference>
<dbReference type="Pfam" id="PF00990">
    <property type="entry name" value="GGDEF"/>
    <property type="match status" value="1"/>
</dbReference>
<name>A0A5C8KKV2_9GAMM</name>
<reference evidence="7 8" key="1">
    <citation type="submission" date="2019-08" db="EMBL/GenBank/DDBJ databases">
        <authorList>
            <person name="Karlyshev A.V."/>
        </authorList>
    </citation>
    <scope>NUCLEOTIDE SEQUENCE [LARGE SCALE GENOMIC DNA]</scope>
    <source>
        <strain evidence="7 8">Alg18-2.2</strain>
    </source>
</reference>
<evidence type="ECO:0000256" key="2">
    <source>
        <dbReference type="ARBA" id="ARBA00012528"/>
    </source>
</evidence>
<protein>
    <recommendedName>
        <fullName evidence="2">diguanylate cyclase</fullName>
        <ecNumber evidence="2">2.7.7.65</ecNumber>
    </recommendedName>
</protein>
<dbReference type="InterPro" id="IPR050469">
    <property type="entry name" value="Diguanylate_Cyclase"/>
</dbReference>
<comment type="subcellular location">
    <subcellularLocation>
        <location evidence="1">Cytoplasm</location>
    </subcellularLocation>
</comment>
<accession>A0A5C8KKV2</accession>
<dbReference type="SMART" id="SM00100">
    <property type="entry name" value="cNMP"/>
    <property type="match status" value="1"/>
</dbReference>
<feature type="domain" description="GGDEF" evidence="6">
    <location>
        <begin position="216"/>
        <end position="347"/>
    </location>
</feature>
<evidence type="ECO:0000256" key="3">
    <source>
        <dbReference type="ARBA" id="ARBA00034247"/>
    </source>
</evidence>
<dbReference type="GO" id="GO:0005737">
    <property type="term" value="C:cytoplasm"/>
    <property type="evidence" value="ECO:0007669"/>
    <property type="project" value="UniProtKB-SubCell"/>
</dbReference>
<dbReference type="CDD" id="cd01949">
    <property type="entry name" value="GGDEF"/>
    <property type="match status" value="1"/>
</dbReference>
<proteinExistence type="predicted"/>
<dbReference type="EC" id="2.7.7.65" evidence="2"/>
<dbReference type="NCBIfam" id="TIGR00254">
    <property type="entry name" value="GGDEF"/>
    <property type="match status" value="1"/>
</dbReference>
<dbReference type="Gene3D" id="3.30.70.270">
    <property type="match status" value="1"/>
</dbReference>
<dbReference type="GO" id="GO:0052621">
    <property type="term" value="F:diguanylate cyclase activity"/>
    <property type="evidence" value="ECO:0007669"/>
    <property type="project" value="UniProtKB-EC"/>
</dbReference>
<keyword evidence="8" id="KW-1185">Reference proteome</keyword>
<dbReference type="InterPro" id="IPR029787">
    <property type="entry name" value="Nucleotide_cyclase"/>
</dbReference>
<dbReference type="SMART" id="SM00267">
    <property type="entry name" value="GGDEF"/>
    <property type="match status" value="1"/>
</dbReference>
<evidence type="ECO:0000313" key="8">
    <source>
        <dbReference type="Proteomes" id="UP000321248"/>
    </source>
</evidence>
<dbReference type="PANTHER" id="PTHR45138">
    <property type="entry name" value="REGULATORY COMPONENTS OF SENSORY TRANSDUCTION SYSTEM"/>
    <property type="match status" value="1"/>
</dbReference>
<dbReference type="GO" id="GO:0005886">
    <property type="term" value="C:plasma membrane"/>
    <property type="evidence" value="ECO:0007669"/>
    <property type="project" value="TreeGrafter"/>
</dbReference>
<sequence>MSLQQDASTELAGAGKVVRKPVLTGVPGSSSRALSDREFEVFCAVGARTRIAAGEVLFQRGQSGRQMYVIVSGQVRLDFGDGITQRVLGPRESFGELALFMGHHARMASATVESHAELLVIDPEAFERLFEHEPTTMAQFMRRCFAYLIASETQLIQGLRRRNEDLMQTLESLRQTRSELSLAQQLVSTDELTGLSNRRGLYRFLEQMGEPPAGEPNRALLLVDIDEFKRVNDLSGHLAGDSALRAVAEEVRAACGPMELPCRLGGDEFAMVALSDDAGDLANRAVQLVSAVRSLRLGQAGADIRLGVSVGACFFRPGEPWSATYSRADAALYQAKLAGGDTWKLGR</sequence>
<dbReference type="InterPro" id="IPR043128">
    <property type="entry name" value="Rev_trsase/Diguanyl_cyclase"/>
</dbReference>
<dbReference type="Proteomes" id="UP000321248">
    <property type="component" value="Unassembled WGS sequence"/>
</dbReference>
<evidence type="ECO:0000256" key="1">
    <source>
        <dbReference type="ARBA" id="ARBA00004496"/>
    </source>
</evidence>
<dbReference type="InterPro" id="IPR000595">
    <property type="entry name" value="cNMP-bd_dom"/>
</dbReference>
<comment type="caution">
    <text evidence="7">The sequence shown here is derived from an EMBL/GenBank/DDBJ whole genome shotgun (WGS) entry which is preliminary data.</text>
</comment>
<gene>
    <name evidence="7" type="ORF">FU658_11690</name>
</gene>
<dbReference type="InterPro" id="IPR018490">
    <property type="entry name" value="cNMP-bd_dom_sf"/>
</dbReference>
<dbReference type="PROSITE" id="PS50042">
    <property type="entry name" value="CNMP_BINDING_3"/>
    <property type="match status" value="1"/>
</dbReference>
<keyword evidence="4" id="KW-0175">Coiled coil</keyword>
<dbReference type="GO" id="GO:0043709">
    <property type="term" value="P:cell adhesion involved in single-species biofilm formation"/>
    <property type="evidence" value="ECO:0007669"/>
    <property type="project" value="TreeGrafter"/>
</dbReference>
<evidence type="ECO:0000313" key="7">
    <source>
        <dbReference type="EMBL" id="TXK60781.1"/>
    </source>
</evidence>
<evidence type="ECO:0000256" key="4">
    <source>
        <dbReference type="SAM" id="Coils"/>
    </source>
</evidence>
<dbReference type="InterPro" id="IPR014710">
    <property type="entry name" value="RmlC-like_jellyroll"/>
</dbReference>
<feature type="coiled-coil region" evidence="4">
    <location>
        <begin position="149"/>
        <end position="183"/>
    </location>
</feature>
<dbReference type="GO" id="GO:1902201">
    <property type="term" value="P:negative regulation of bacterial-type flagellum-dependent cell motility"/>
    <property type="evidence" value="ECO:0007669"/>
    <property type="project" value="TreeGrafter"/>
</dbReference>